<protein>
    <submittedName>
        <fullName evidence="3">Maleylpyruvate isomerase</fullName>
    </submittedName>
</protein>
<keyword evidence="4" id="KW-1185">Reference proteome</keyword>
<dbReference type="GO" id="GO:0046872">
    <property type="term" value="F:metal ion binding"/>
    <property type="evidence" value="ECO:0007669"/>
    <property type="project" value="InterPro"/>
</dbReference>
<feature type="region of interest" description="Disordered" evidence="1">
    <location>
        <begin position="80"/>
        <end position="103"/>
    </location>
</feature>
<keyword evidence="3" id="KW-0413">Isomerase</keyword>
<name>A0A542E418_9MICO</name>
<evidence type="ECO:0000256" key="1">
    <source>
        <dbReference type="SAM" id="MobiDB-lite"/>
    </source>
</evidence>
<dbReference type="NCBIfam" id="TIGR03083">
    <property type="entry name" value="maleylpyruvate isomerase family mycothiol-dependent enzyme"/>
    <property type="match status" value="1"/>
</dbReference>
<dbReference type="Pfam" id="PF11716">
    <property type="entry name" value="MDMPI_N"/>
    <property type="match status" value="1"/>
</dbReference>
<proteinExistence type="predicted"/>
<dbReference type="InterPro" id="IPR017517">
    <property type="entry name" value="Maleyloyr_isom"/>
</dbReference>
<keyword evidence="3" id="KW-0670">Pyruvate</keyword>
<feature type="domain" description="Mycothiol-dependent maleylpyruvate isomerase metal-binding" evidence="2">
    <location>
        <begin position="20"/>
        <end position="158"/>
    </location>
</feature>
<sequence length="244" mass="25942">MSPTGATPAPRRPATDLELLATETQRLLATVAGLDDAAVAAPSACAGWTRGHVVTHLARNADALRRLTRTVLTGDRLPMYASEEARDQEIEQGAPRPAHEQEDDLRLASERFAAYAAPLGTEEWLGDEQVTARAGRTLPARDLPWMRLREVVVHHLDLDAGFAYDALPPDLQHDLLVDQAARLGVGGVAVRLLSDEGDDLVTTEAGGPTVTLRGPRAALLGWSTRGLTDGVAADGDLPTLPFGG</sequence>
<dbReference type="RefSeq" id="WP_141849367.1">
    <property type="nucleotide sequence ID" value="NZ_BAAAPR010000001.1"/>
</dbReference>
<dbReference type="InterPro" id="IPR024344">
    <property type="entry name" value="MDMPI_metal-binding"/>
</dbReference>
<dbReference type="GO" id="GO:0016853">
    <property type="term" value="F:isomerase activity"/>
    <property type="evidence" value="ECO:0007669"/>
    <property type="project" value="UniProtKB-KW"/>
</dbReference>
<dbReference type="SUPFAM" id="SSF109854">
    <property type="entry name" value="DinB/YfiT-like putative metalloenzymes"/>
    <property type="match status" value="1"/>
</dbReference>
<dbReference type="Gene3D" id="1.20.120.450">
    <property type="entry name" value="dinb family like domain"/>
    <property type="match status" value="1"/>
</dbReference>
<dbReference type="AlphaFoldDB" id="A0A542E418"/>
<gene>
    <name evidence="3" type="ORF">FB458_3217</name>
</gene>
<dbReference type="SUPFAM" id="SSF55718">
    <property type="entry name" value="SCP-like"/>
    <property type="match status" value="1"/>
</dbReference>
<dbReference type="InterPro" id="IPR034660">
    <property type="entry name" value="DinB/YfiT-like"/>
</dbReference>
<dbReference type="EMBL" id="VFMN01000001">
    <property type="protein sequence ID" value="TQJ10098.1"/>
    <property type="molecule type" value="Genomic_DNA"/>
</dbReference>
<evidence type="ECO:0000259" key="2">
    <source>
        <dbReference type="Pfam" id="PF11716"/>
    </source>
</evidence>
<dbReference type="InterPro" id="IPR036527">
    <property type="entry name" value="SCP2_sterol-bd_dom_sf"/>
</dbReference>
<dbReference type="Proteomes" id="UP000317893">
    <property type="component" value="Unassembled WGS sequence"/>
</dbReference>
<dbReference type="OrthoDB" id="5118203at2"/>
<accession>A0A542E418</accession>
<comment type="caution">
    <text evidence="3">The sequence shown here is derived from an EMBL/GenBank/DDBJ whole genome shotgun (WGS) entry which is preliminary data.</text>
</comment>
<reference evidence="3 4" key="1">
    <citation type="submission" date="2019-06" db="EMBL/GenBank/DDBJ databases">
        <title>Sequencing the genomes of 1000 actinobacteria strains.</title>
        <authorList>
            <person name="Klenk H.-P."/>
        </authorList>
    </citation>
    <scope>NUCLEOTIDE SEQUENCE [LARGE SCALE GENOMIC DNA]</scope>
    <source>
        <strain evidence="3 4">DSM 18607</strain>
    </source>
</reference>
<evidence type="ECO:0000313" key="4">
    <source>
        <dbReference type="Proteomes" id="UP000317893"/>
    </source>
</evidence>
<evidence type="ECO:0000313" key="3">
    <source>
        <dbReference type="EMBL" id="TQJ10098.1"/>
    </source>
</evidence>
<organism evidence="3 4">
    <name type="scientific">Lapillicoccus jejuensis</name>
    <dbReference type="NCBI Taxonomy" id="402171"/>
    <lineage>
        <taxon>Bacteria</taxon>
        <taxon>Bacillati</taxon>
        <taxon>Actinomycetota</taxon>
        <taxon>Actinomycetes</taxon>
        <taxon>Micrococcales</taxon>
        <taxon>Intrasporangiaceae</taxon>
        <taxon>Lapillicoccus</taxon>
    </lineage>
</organism>